<dbReference type="EMBL" id="BJWL01000023">
    <property type="protein sequence ID" value="GFZ12912.1"/>
    <property type="molecule type" value="Genomic_DNA"/>
</dbReference>
<feature type="compositionally biased region" description="Acidic residues" evidence="1">
    <location>
        <begin position="33"/>
        <end position="58"/>
    </location>
</feature>
<accession>A0A7J0GQ43</accession>
<evidence type="ECO:0000256" key="1">
    <source>
        <dbReference type="SAM" id="MobiDB-lite"/>
    </source>
</evidence>
<sequence length="72" mass="8552">MPAHKRYSSSENLHDESLQQHFRRKQSRSDRGAEEEDDNEEEEEEEEEEVRDEDEEGEVPIFGSMELISELL</sequence>
<feature type="region of interest" description="Disordered" evidence="1">
    <location>
        <begin position="1"/>
        <end position="72"/>
    </location>
</feature>
<comment type="caution">
    <text evidence="2">The sequence shown here is derived from an EMBL/GenBank/DDBJ whole genome shotgun (WGS) entry which is preliminary data.</text>
</comment>
<proteinExistence type="predicted"/>
<evidence type="ECO:0000313" key="3">
    <source>
        <dbReference type="Proteomes" id="UP000585474"/>
    </source>
</evidence>
<dbReference type="Proteomes" id="UP000585474">
    <property type="component" value="Unassembled WGS sequence"/>
</dbReference>
<dbReference type="AlphaFoldDB" id="A0A7J0GQ43"/>
<name>A0A7J0GQ43_9ERIC</name>
<gene>
    <name evidence="2" type="ORF">Acr_23g0012970</name>
</gene>
<organism evidence="2 3">
    <name type="scientific">Actinidia rufa</name>
    <dbReference type="NCBI Taxonomy" id="165716"/>
    <lineage>
        <taxon>Eukaryota</taxon>
        <taxon>Viridiplantae</taxon>
        <taxon>Streptophyta</taxon>
        <taxon>Embryophyta</taxon>
        <taxon>Tracheophyta</taxon>
        <taxon>Spermatophyta</taxon>
        <taxon>Magnoliopsida</taxon>
        <taxon>eudicotyledons</taxon>
        <taxon>Gunneridae</taxon>
        <taxon>Pentapetalae</taxon>
        <taxon>asterids</taxon>
        <taxon>Ericales</taxon>
        <taxon>Actinidiaceae</taxon>
        <taxon>Actinidia</taxon>
    </lineage>
</organism>
<reference evidence="2 3" key="1">
    <citation type="submission" date="2019-07" db="EMBL/GenBank/DDBJ databases">
        <title>De Novo Assembly of kiwifruit Actinidia rufa.</title>
        <authorList>
            <person name="Sugita-Konishi S."/>
            <person name="Sato K."/>
            <person name="Mori E."/>
            <person name="Abe Y."/>
            <person name="Kisaki G."/>
            <person name="Hamano K."/>
            <person name="Suezawa K."/>
            <person name="Otani M."/>
            <person name="Fukuda T."/>
            <person name="Manabe T."/>
            <person name="Gomi K."/>
            <person name="Tabuchi M."/>
            <person name="Akimitsu K."/>
            <person name="Kataoka I."/>
        </authorList>
    </citation>
    <scope>NUCLEOTIDE SEQUENCE [LARGE SCALE GENOMIC DNA]</scope>
    <source>
        <strain evidence="3">cv. Fuchu</strain>
    </source>
</reference>
<protein>
    <submittedName>
        <fullName evidence="2">Uncharacterized protein</fullName>
    </submittedName>
</protein>
<keyword evidence="3" id="KW-1185">Reference proteome</keyword>
<evidence type="ECO:0000313" key="2">
    <source>
        <dbReference type="EMBL" id="GFZ12912.1"/>
    </source>
</evidence>